<keyword evidence="3" id="KW-1185">Reference proteome</keyword>
<protein>
    <submittedName>
        <fullName evidence="2">Uncharacterized protein</fullName>
    </submittedName>
</protein>
<evidence type="ECO:0000256" key="1">
    <source>
        <dbReference type="SAM" id="SignalP"/>
    </source>
</evidence>
<sequence>MRKILGILFFISTTFSSFAQVNNLVEGVVTFVNPAHIYVRFEQTKDLSVNDTLIVFINNRWEKILLIEAVSSKSCVTKPLTNQTIQVGFKVGYYRKNFEKVEPRESVTKIKHDSINPKKTEIIAVNEEPNPRKQTINGRLMVSANGSMEAQEKNYSRLRTSLVLDVNNINGSKFSIQNYINYQHRLANTSLTQTSFRDDFKVYTLAINYEANPKTNISLGRKINDRMANMGAIDGLQVQHQYKKIIFGGFTGFNPDYNDYSFNSSLFQLGGFIAHEIEKPNGLVQTSLAFAEQKNNFKTDRRFLYFQHSNALIKNMYLFYSLELDLFQNINGVKSNDVNLTSTYISLRYRPFKKLNISTSYDNRRNVIYYESYRTFIDQLINQETRQGFRVQVNHSISKYLSLNVAGFYRYQSSKPEPTKNYVVNLNLSQVLGNGSFLNLNINTMNTYYFDGKIIGGRLSKDLFKSKLSAELSFRRVDYNFFNTEQQAMEQNIIGISTSIYTAKRTSIMLNYEGTFESTKSYNRYFITISQRFKSKNK</sequence>
<reference evidence="2 3" key="1">
    <citation type="submission" date="2011-07" db="EMBL/GenBank/DDBJ databases">
        <title>The complete genome of plasmid 2 of Emticicia oligotrophica DSM 17448.</title>
        <authorList>
            <consortium name="US DOE Joint Genome Institute (JGI-PGF)"/>
            <person name="Lucas S."/>
            <person name="Han J."/>
            <person name="Lapidus A."/>
            <person name="Bruce D."/>
            <person name="Goodwin L."/>
            <person name="Pitluck S."/>
            <person name="Peters L."/>
            <person name="Kyrpides N."/>
            <person name="Mavromatis K."/>
            <person name="Ivanova N."/>
            <person name="Ovchinnikova G."/>
            <person name="Teshima H."/>
            <person name="Detter J.C."/>
            <person name="Tapia R."/>
            <person name="Han C."/>
            <person name="Land M."/>
            <person name="Hauser L."/>
            <person name="Markowitz V."/>
            <person name="Cheng J.-F."/>
            <person name="Hugenholtz P."/>
            <person name="Woyke T."/>
            <person name="Wu D."/>
            <person name="Tindall B."/>
            <person name="Pomrenke H."/>
            <person name="Brambilla E."/>
            <person name="Klenk H.-P."/>
            <person name="Eisen J.A."/>
        </authorList>
    </citation>
    <scope>NUCLEOTIDE SEQUENCE [LARGE SCALE GENOMIC DNA]</scope>
    <source>
        <strain evidence="3">DSM 17448 / GPTSA100-15</strain>
        <plasmid evidence="2 3">pEMTOL02</plasmid>
    </source>
</reference>
<dbReference type="RefSeq" id="WP_015031200.1">
    <property type="nucleotide sequence ID" value="NC_018749.1"/>
</dbReference>
<proteinExistence type="predicted"/>
<dbReference type="Proteomes" id="UP000002875">
    <property type="component" value="Plasmid pEMTOL02"/>
</dbReference>
<organism evidence="2 3">
    <name type="scientific">Emticicia oligotrophica (strain DSM 17448 / CIP 109782 / MTCC 6937 / GPTSA100-15)</name>
    <dbReference type="NCBI Taxonomy" id="929562"/>
    <lineage>
        <taxon>Bacteria</taxon>
        <taxon>Pseudomonadati</taxon>
        <taxon>Bacteroidota</taxon>
        <taxon>Cytophagia</taxon>
        <taxon>Cytophagales</taxon>
        <taxon>Leadbetterellaceae</taxon>
        <taxon>Emticicia</taxon>
    </lineage>
</organism>
<evidence type="ECO:0000313" key="3">
    <source>
        <dbReference type="Proteomes" id="UP000002875"/>
    </source>
</evidence>
<keyword evidence="1" id="KW-0732">Signal</keyword>
<evidence type="ECO:0000313" key="2">
    <source>
        <dbReference type="EMBL" id="AFK05675.1"/>
    </source>
</evidence>
<accession>A0ABM5N806</accession>
<dbReference type="EMBL" id="CP002963">
    <property type="protein sequence ID" value="AFK05675.1"/>
    <property type="molecule type" value="Genomic_DNA"/>
</dbReference>
<name>A0ABM5N806_EMTOG</name>
<keyword evidence="2" id="KW-0614">Plasmid</keyword>
<feature type="chain" id="PRO_5047433296" evidence="1">
    <location>
        <begin position="20"/>
        <end position="538"/>
    </location>
</feature>
<geneLocation type="plasmid" evidence="2 3">
    <name>pEMTOL02</name>
</geneLocation>
<feature type="signal peptide" evidence="1">
    <location>
        <begin position="1"/>
        <end position="19"/>
    </location>
</feature>
<gene>
    <name evidence="2" type="ORF">Emtol_0160</name>
</gene>